<evidence type="ECO:0000313" key="2">
    <source>
        <dbReference type="Proteomes" id="UP001500427"/>
    </source>
</evidence>
<dbReference type="RefSeq" id="WP_345505965.1">
    <property type="nucleotide sequence ID" value="NZ_BAABIW010000006.1"/>
</dbReference>
<reference evidence="2" key="1">
    <citation type="journal article" date="2019" name="Int. J. Syst. Evol. Microbiol.">
        <title>The Global Catalogue of Microorganisms (GCM) 10K type strain sequencing project: providing services to taxonomists for standard genome sequencing and annotation.</title>
        <authorList>
            <consortium name="The Broad Institute Genomics Platform"/>
            <consortium name="The Broad Institute Genome Sequencing Center for Infectious Disease"/>
            <person name="Wu L."/>
            <person name="Ma J."/>
        </authorList>
    </citation>
    <scope>NUCLEOTIDE SEQUENCE [LARGE SCALE GENOMIC DNA]</scope>
    <source>
        <strain evidence="2">JCM 17687</strain>
    </source>
</reference>
<organism evidence="1 2">
    <name type="scientific">Terrabacter aeriphilus</name>
    <dbReference type="NCBI Taxonomy" id="515662"/>
    <lineage>
        <taxon>Bacteria</taxon>
        <taxon>Bacillati</taxon>
        <taxon>Actinomycetota</taxon>
        <taxon>Actinomycetes</taxon>
        <taxon>Micrococcales</taxon>
        <taxon>Intrasporangiaceae</taxon>
        <taxon>Terrabacter</taxon>
    </lineage>
</organism>
<keyword evidence="2" id="KW-1185">Reference proteome</keyword>
<dbReference type="EMBL" id="BAABIW010000006">
    <property type="protein sequence ID" value="GAA5018987.1"/>
    <property type="molecule type" value="Genomic_DNA"/>
</dbReference>
<evidence type="ECO:0008006" key="3">
    <source>
        <dbReference type="Google" id="ProtNLM"/>
    </source>
</evidence>
<accession>A0ABP9J315</accession>
<evidence type="ECO:0000313" key="1">
    <source>
        <dbReference type="EMBL" id="GAA5018987.1"/>
    </source>
</evidence>
<protein>
    <recommendedName>
        <fullName evidence="3">Ribosomally synthesized peptide with SipW-like signal peptide</fullName>
    </recommendedName>
</protein>
<proteinExistence type="predicted"/>
<gene>
    <name evidence="1" type="ORF">GCM10023258_06190</name>
</gene>
<comment type="caution">
    <text evidence="1">The sequence shown here is derived from an EMBL/GenBank/DDBJ whole genome shotgun (WGS) entry which is preliminary data.</text>
</comment>
<dbReference type="Proteomes" id="UP001500427">
    <property type="component" value="Unassembled WGS sequence"/>
</dbReference>
<name>A0ABP9J315_9MICO</name>
<sequence>MLPKNNRRARLAVGAGSLVLVAAGLVGSVGGSLAYFTDSQAGSLTGSIGSIKGQTNTNTLAYTNLLPGEVQTVDAKVTNTGLNNQDVWVVFDNADALHALNNLGTYGEFHIAANGSAKFDSANLNDRLSTCGPFSPDGCWPVPQKVKLASNVPPTGTVTYSFGFGYAGKLQGQSAEGGGAWNAYPLGAPTASGLPYKIVETQVGQQP</sequence>